<evidence type="ECO:0000313" key="2">
    <source>
        <dbReference type="EMBL" id="TGY43608.1"/>
    </source>
</evidence>
<keyword evidence="3" id="KW-1185">Reference proteome</keyword>
<evidence type="ECO:0000313" key="3">
    <source>
        <dbReference type="Proteomes" id="UP000306888"/>
    </source>
</evidence>
<comment type="caution">
    <text evidence="2">The sequence shown here is derived from an EMBL/GenBank/DDBJ whole genome shotgun (WGS) entry which is preliminary data.</text>
</comment>
<keyword evidence="1" id="KW-0812">Transmembrane</keyword>
<proteinExistence type="predicted"/>
<accession>A0A4S2DMP8</accession>
<sequence>MEKLIRVIKDFIKCIFVGSCISFGIIVIVGIISLLVSKFDWRQSLEVVRSAILIIGSLGIVLGALLILKKRKEKELQFKEQWQKKYSVFSYRIVVIVDSFIIILYGGVIDWLIMSFIH</sequence>
<keyword evidence="1" id="KW-1133">Transmembrane helix</keyword>
<feature type="transmembrane region" description="Helical" evidence="1">
    <location>
        <begin position="89"/>
        <end position="113"/>
    </location>
</feature>
<reference evidence="2 3" key="1">
    <citation type="submission" date="2019-04" db="EMBL/GenBank/DDBJ databases">
        <title>Microbes associate with the intestines of laboratory mice.</title>
        <authorList>
            <person name="Navarre W."/>
            <person name="Wong E."/>
            <person name="Huang K."/>
            <person name="Tropini C."/>
            <person name="Ng K."/>
            <person name="Yu B."/>
        </authorList>
    </citation>
    <scope>NUCLEOTIDE SEQUENCE [LARGE SCALE GENOMIC DNA]</scope>
    <source>
        <strain evidence="2 3">NM50_B9-20</strain>
    </source>
</reference>
<feature type="transmembrane region" description="Helical" evidence="1">
    <location>
        <begin position="12"/>
        <end position="35"/>
    </location>
</feature>
<evidence type="ECO:0008006" key="4">
    <source>
        <dbReference type="Google" id="ProtNLM"/>
    </source>
</evidence>
<name>A0A4S2DMP8_9CLOT</name>
<gene>
    <name evidence="2" type="ORF">E5347_01995</name>
</gene>
<keyword evidence="1" id="KW-0472">Membrane</keyword>
<feature type="transmembrane region" description="Helical" evidence="1">
    <location>
        <begin position="47"/>
        <end position="68"/>
    </location>
</feature>
<organism evidence="2 3">
    <name type="scientific">Clostridium sartagoforme</name>
    <dbReference type="NCBI Taxonomy" id="84031"/>
    <lineage>
        <taxon>Bacteria</taxon>
        <taxon>Bacillati</taxon>
        <taxon>Bacillota</taxon>
        <taxon>Clostridia</taxon>
        <taxon>Eubacteriales</taxon>
        <taxon>Clostridiaceae</taxon>
        <taxon>Clostridium</taxon>
    </lineage>
</organism>
<dbReference type="AlphaFoldDB" id="A0A4S2DMP8"/>
<dbReference type="OrthoDB" id="1932655at2"/>
<protein>
    <recommendedName>
        <fullName evidence="4">DUF3899 domain-containing protein</fullName>
    </recommendedName>
</protein>
<dbReference type="Proteomes" id="UP000306888">
    <property type="component" value="Unassembled WGS sequence"/>
</dbReference>
<evidence type="ECO:0000256" key="1">
    <source>
        <dbReference type="SAM" id="Phobius"/>
    </source>
</evidence>
<dbReference type="RefSeq" id="WP_136004077.1">
    <property type="nucleotide sequence ID" value="NZ_SRYR01000001.1"/>
</dbReference>
<dbReference type="EMBL" id="SRYR01000001">
    <property type="protein sequence ID" value="TGY43608.1"/>
    <property type="molecule type" value="Genomic_DNA"/>
</dbReference>